<proteinExistence type="predicted"/>
<sequence>MVGNILYGYMAWNLGNTKVFCPQSVDFFDNAGDNKEKSEKCLVIDGKYLQPISAKYVSAW</sequence>
<gene>
    <name evidence="1" type="ORF">LU297_05610</name>
</gene>
<dbReference type="EMBL" id="CP089977">
    <property type="protein sequence ID" value="UXZ04098.1"/>
    <property type="molecule type" value="Genomic_DNA"/>
</dbReference>
<name>A0ABY6F1Z0_9GAMM</name>
<dbReference type="RefSeq" id="WP_263075579.1">
    <property type="nucleotide sequence ID" value="NZ_CP089977.1"/>
</dbReference>
<protein>
    <submittedName>
        <fullName evidence="1">Uncharacterized protein</fullName>
    </submittedName>
</protein>
<keyword evidence="2" id="KW-1185">Reference proteome</keyword>
<evidence type="ECO:0000313" key="2">
    <source>
        <dbReference type="Proteomes" id="UP001063782"/>
    </source>
</evidence>
<reference evidence="1" key="1">
    <citation type="submission" date="2021-12" db="EMBL/GenBank/DDBJ databases">
        <title>taxonomy of Moraxella sp. ZY201224.</title>
        <authorList>
            <person name="Li F."/>
        </authorList>
    </citation>
    <scope>NUCLEOTIDE SEQUENCE</scope>
    <source>
        <strain evidence="1">ZY201224</strain>
    </source>
</reference>
<organism evidence="1 2">
    <name type="scientific">Moraxella nasicaprae</name>
    <dbReference type="NCBI Taxonomy" id="2904122"/>
    <lineage>
        <taxon>Bacteria</taxon>
        <taxon>Pseudomonadati</taxon>
        <taxon>Pseudomonadota</taxon>
        <taxon>Gammaproteobacteria</taxon>
        <taxon>Moraxellales</taxon>
        <taxon>Moraxellaceae</taxon>
        <taxon>Moraxella</taxon>
    </lineage>
</organism>
<dbReference type="Proteomes" id="UP001063782">
    <property type="component" value="Chromosome"/>
</dbReference>
<evidence type="ECO:0000313" key="1">
    <source>
        <dbReference type="EMBL" id="UXZ04098.1"/>
    </source>
</evidence>
<accession>A0ABY6F1Z0</accession>